<dbReference type="EMBL" id="MDTQ01000001">
    <property type="protein sequence ID" value="ODC04202.1"/>
    <property type="molecule type" value="Genomic_DNA"/>
</dbReference>
<gene>
    <name evidence="9" type="ORF">BFW38_12345</name>
</gene>
<evidence type="ECO:0000256" key="3">
    <source>
        <dbReference type="ARBA" id="ARBA00022801"/>
    </source>
</evidence>
<evidence type="ECO:0000256" key="6">
    <source>
        <dbReference type="ARBA" id="ARBA00023236"/>
    </source>
</evidence>
<protein>
    <submittedName>
        <fullName evidence="9">Repressor</fullName>
    </submittedName>
</protein>
<dbReference type="GO" id="GO:0006281">
    <property type="term" value="P:DNA repair"/>
    <property type="evidence" value="ECO:0007669"/>
    <property type="project" value="UniProtKB-KW"/>
</dbReference>
<dbReference type="CDD" id="cd06529">
    <property type="entry name" value="S24_LexA-like"/>
    <property type="match status" value="1"/>
</dbReference>
<dbReference type="GO" id="GO:0016787">
    <property type="term" value="F:hydrolase activity"/>
    <property type="evidence" value="ECO:0007669"/>
    <property type="project" value="UniProtKB-KW"/>
</dbReference>
<keyword evidence="2" id="KW-0227">DNA damage</keyword>
<dbReference type="STRING" id="197479.BFW38_12345"/>
<keyword evidence="10" id="KW-1185">Reference proteome</keyword>
<dbReference type="Gene3D" id="2.10.109.10">
    <property type="entry name" value="Umud Fragment, subunit A"/>
    <property type="match status" value="1"/>
</dbReference>
<name>A0A1E2VBG4_9GAMM</name>
<evidence type="ECO:0000259" key="8">
    <source>
        <dbReference type="Pfam" id="PF00717"/>
    </source>
</evidence>
<feature type="domain" description="Peptidase S24/S26A/S26B/S26C" evidence="8">
    <location>
        <begin position="34"/>
        <end position="147"/>
    </location>
</feature>
<dbReference type="InterPro" id="IPR006197">
    <property type="entry name" value="Peptidase_S24_LexA"/>
</dbReference>
<dbReference type="GO" id="GO:0003677">
    <property type="term" value="F:DNA binding"/>
    <property type="evidence" value="ECO:0007669"/>
    <property type="project" value="InterPro"/>
</dbReference>
<dbReference type="RefSeq" id="WP_068999129.1">
    <property type="nucleotide sequence ID" value="NZ_MDTQ01000001.1"/>
</dbReference>
<proteinExistence type="inferred from homology"/>
<evidence type="ECO:0000256" key="5">
    <source>
        <dbReference type="ARBA" id="ARBA00023204"/>
    </source>
</evidence>
<dbReference type="PRINTS" id="PR00726">
    <property type="entry name" value="LEXASERPTASE"/>
</dbReference>
<keyword evidence="6" id="KW-0742">SOS response</keyword>
<dbReference type="InterPro" id="IPR036286">
    <property type="entry name" value="LexA/Signal_pep-like_sf"/>
</dbReference>
<keyword evidence="4 7" id="KW-0068">Autocatalytic cleavage</keyword>
<dbReference type="Pfam" id="PF00717">
    <property type="entry name" value="Peptidase_S24"/>
    <property type="match status" value="1"/>
</dbReference>
<dbReference type="Proteomes" id="UP000094291">
    <property type="component" value="Unassembled WGS sequence"/>
</dbReference>
<dbReference type="InterPro" id="IPR015927">
    <property type="entry name" value="Peptidase_S24_S26A/B/C"/>
</dbReference>
<dbReference type="InterPro" id="IPR050077">
    <property type="entry name" value="LexA_repressor"/>
</dbReference>
<dbReference type="GO" id="GO:0006355">
    <property type="term" value="P:regulation of DNA-templated transcription"/>
    <property type="evidence" value="ECO:0007669"/>
    <property type="project" value="InterPro"/>
</dbReference>
<keyword evidence="5" id="KW-0234">DNA repair</keyword>
<dbReference type="SUPFAM" id="SSF51306">
    <property type="entry name" value="LexA/Signal peptidase"/>
    <property type="match status" value="1"/>
</dbReference>
<accession>A0A1E2VBG4</accession>
<evidence type="ECO:0000256" key="4">
    <source>
        <dbReference type="ARBA" id="ARBA00022813"/>
    </source>
</evidence>
<dbReference type="PANTHER" id="PTHR33516:SF2">
    <property type="entry name" value="LEXA REPRESSOR-RELATED"/>
    <property type="match status" value="1"/>
</dbReference>
<dbReference type="GO" id="GO:0009432">
    <property type="term" value="P:SOS response"/>
    <property type="evidence" value="ECO:0007669"/>
    <property type="project" value="UniProtKB-KW"/>
</dbReference>
<dbReference type="PANTHER" id="PTHR33516">
    <property type="entry name" value="LEXA REPRESSOR"/>
    <property type="match status" value="1"/>
</dbReference>
<evidence type="ECO:0000256" key="7">
    <source>
        <dbReference type="RuleBase" id="RU003991"/>
    </source>
</evidence>
<comment type="caution">
    <text evidence="9">The sequence shown here is derived from an EMBL/GenBank/DDBJ whole genome shotgun (WGS) entry which is preliminary data.</text>
</comment>
<keyword evidence="3 7" id="KW-0378">Hydrolase</keyword>
<evidence type="ECO:0000313" key="9">
    <source>
        <dbReference type="EMBL" id="ODC04202.1"/>
    </source>
</evidence>
<dbReference type="AlphaFoldDB" id="A0A1E2VBG4"/>
<dbReference type="OrthoDB" id="9802364at2"/>
<organism evidence="9 10">
    <name type="scientific">Terasakiispira papahanaumokuakeensis</name>
    <dbReference type="NCBI Taxonomy" id="197479"/>
    <lineage>
        <taxon>Bacteria</taxon>
        <taxon>Pseudomonadati</taxon>
        <taxon>Pseudomonadota</taxon>
        <taxon>Gammaproteobacteria</taxon>
        <taxon>Oceanospirillales</taxon>
        <taxon>Terasakiispira</taxon>
    </lineage>
</organism>
<evidence type="ECO:0000313" key="10">
    <source>
        <dbReference type="Proteomes" id="UP000094291"/>
    </source>
</evidence>
<dbReference type="InterPro" id="IPR039418">
    <property type="entry name" value="LexA-like"/>
</dbReference>
<evidence type="ECO:0000256" key="1">
    <source>
        <dbReference type="ARBA" id="ARBA00007484"/>
    </source>
</evidence>
<comment type="similarity">
    <text evidence="1 7">Belongs to the peptidase S24 family.</text>
</comment>
<reference evidence="9 10" key="1">
    <citation type="submission" date="2016-08" db="EMBL/GenBank/DDBJ databases">
        <authorList>
            <person name="Seilhamer J.J."/>
        </authorList>
    </citation>
    <scope>NUCLEOTIDE SEQUENCE [LARGE SCALE GENOMIC DNA]</scope>
    <source>
        <strain evidence="9 10">PH27A</strain>
    </source>
</reference>
<sequence length="155" mass="17581">MSKVQFLARQTSHLQHTRCLPWQLLDDPADMDVPLLGWVSAGQPIEIFENSSTVTVPRQLVRRDTYALRVRGNSMIECDIHDGDVIIIDRRETAENGETAVIMINQREVTLKKLYIERGGVRLQPANEHLSPIYLANEDVEVLGVVMGIKRQALH</sequence>
<evidence type="ECO:0000256" key="2">
    <source>
        <dbReference type="ARBA" id="ARBA00022763"/>
    </source>
</evidence>